<comment type="caution">
    <text evidence="1">The sequence shown here is derived from an EMBL/GenBank/DDBJ whole genome shotgun (WGS) entry which is preliminary data.</text>
</comment>
<proteinExistence type="predicted"/>
<evidence type="ECO:0000313" key="2">
    <source>
        <dbReference type="Proteomes" id="UP001203297"/>
    </source>
</evidence>
<dbReference type="AlphaFoldDB" id="A0AAD4QN57"/>
<name>A0AAD4QN57_9AGAM</name>
<gene>
    <name evidence="1" type="ORF">B0F90DRAFT_1698450</name>
</gene>
<dbReference type="EMBL" id="WTXG01000005">
    <property type="protein sequence ID" value="KAI0305488.1"/>
    <property type="molecule type" value="Genomic_DNA"/>
</dbReference>
<keyword evidence="2" id="KW-1185">Reference proteome</keyword>
<reference evidence="1" key="1">
    <citation type="journal article" date="2022" name="New Phytol.">
        <title>Evolutionary transition to the ectomycorrhizal habit in the genomes of a hyperdiverse lineage of mushroom-forming fungi.</title>
        <authorList>
            <person name="Looney B."/>
            <person name="Miyauchi S."/>
            <person name="Morin E."/>
            <person name="Drula E."/>
            <person name="Courty P.E."/>
            <person name="Kohler A."/>
            <person name="Kuo A."/>
            <person name="LaButti K."/>
            <person name="Pangilinan J."/>
            <person name="Lipzen A."/>
            <person name="Riley R."/>
            <person name="Andreopoulos W."/>
            <person name="He G."/>
            <person name="Johnson J."/>
            <person name="Nolan M."/>
            <person name="Tritt A."/>
            <person name="Barry K.W."/>
            <person name="Grigoriev I.V."/>
            <person name="Nagy L.G."/>
            <person name="Hibbett D."/>
            <person name="Henrissat B."/>
            <person name="Matheny P.B."/>
            <person name="Labbe J."/>
            <person name="Martin F.M."/>
        </authorList>
    </citation>
    <scope>NUCLEOTIDE SEQUENCE</scope>
    <source>
        <strain evidence="1">BPL690</strain>
    </source>
</reference>
<protein>
    <submittedName>
        <fullName evidence="1">Uncharacterized protein</fullName>
    </submittedName>
</protein>
<accession>A0AAD4QN57</accession>
<sequence>MIPSPLKCGLVQHLYVYYVRTAALQKCVSVVGLALLPASRCVGSSVVGTSARV</sequence>
<dbReference type="Proteomes" id="UP001203297">
    <property type="component" value="Unassembled WGS sequence"/>
</dbReference>
<organism evidence="1 2">
    <name type="scientific">Multifurca ochricompacta</name>
    <dbReference type="NCBI Taxonomy" id="376703"/>
    <lineage>
        <taxon>Eukaryota</taxon>
        <taxon>Fungi</taxon>
        <taxon>Dikarya</taxon>
        <taxon>Basidiomycota</taxon>
        <taxon>Agaricomycotina</taxon>
        <taxon>Agaricomycetes</taxon>
        <taxon>Russulales</taxon>
        <taxon>Russulaceae</taxon>
        <taxon>Multifurca</taxon>
    </lineage>
</organism>
<evidence type="ECO:0000313" key="1">
    <source>
        <dbReference type="EMBL" id="KAI0305488.1"/>
    </source>
</evidence>